<dbReference type="EMBL" id="KZ305052">
    <property type="protein sequence ID" value="PIA35433.1"/>
    <property type="molecule type" value="Genomic_DNA"/>
</dbReference>
<evidence type="ECO:0000256" key="4">
    <source>
        <dbReference type="ARBA" id="ARBA00023242"/>
    </source>
</evidence>
<keyword evidence="7" id="KW-1185">Reference proteome</keyword>
<dbReference type="GO" id="GO:0000118">
    <property type="term" value="C:histone deacetylase complex"/>
    <property type="evidence" value="ECO:0007669"/>
    <property type="project" value="TreeGrafter"/>
</dbReference>
<protein>
    <recommendedName>
        <fullName evidence="5">JmjC domain-containing protein</fullName>
    </recommendedName>
</protein>
<dbReference type="PANTHER" id="PTHR12549">
    <property type="entry name" value="JMJC DOMAIN-CONTAINING HISTONE DEMETHYLATION PROTEIN"/>
    <property type="match status" value="1"/>
</dbReference>
<organism evidence="6 7">
    <name type="scientific">Aquilegia coerulea</name>
    <name type="common">Rocky mountain columbine</name>
    <dbReference type="NCBI Taxonomy" id="218851"/>
    <lineage>
        <taxon>Eukaryota</taxon>
        <taxon>Viridiplantae</taxon>
        <taxon>Streptophyta</taxon>
        <taxon>Embryophyta</taxon>
        <taxon>Tracheophyta</taxon>
        <taxon>Spermatophyta</taxon>
        <taxon>Magnoliopsida</taxon>
        <taxon>Ranunculales</taxon>
        <taxon>Ranunculaceae</taxon>
        <taxon>Thalictroideae</taxon>
        <taxon>Aquilegia</taxon>
    </lineage>
</organism>
<dbReference type="GO" id="GO:0032454">
    <property type="term" value="F:histone H3K9 demethylase activity"/>
    <property type="evidence" value="ECO:0007669"/>
    <property type="project" value="InterPro"/>
</dbReference>
<dbReference type="GO" id="GO:0031490">
    <property type="term" value="F:chromatin DNA binding"/>
    <property type="evidence" value="ECO:0007669"/>
    <property type="project" value="TreeGrafter"/>
</dbReference>
<dbReference type="OrthoDB" id="1667110at2759"/>
<dbReference type="GO" id="GO:0000785">
    <property type="term" value="C:chromatin"/>
    <property type="evidence" value="ECO:0007669"/>
    <property type="project" value="TreeGrafter"/>
</dbReference>
<keyword evidence="3" id="KW-0479">Metal-binding</keyword>
<evidence type="ECO:0000313" key="6">
    <source>
        <dbReference type="EMBL" id="PIA35433.1"/>
    </source>
</evidence>
<dbReference type="GO" id="GO:0046872">
    <property type="term" value="F:metal ion binding"/>
    <property type="evidence" value="ECO:0007669"/>
    <property type="project" value="UniProtKB-KW"/>
</dbReference>
<evidence type="ECO:0000256" key="3">
    <source>
        <dbReference type="ARBA" id="ARBA00022723"/>
    </source>
</evidence>
<dbReference type="InterPro" id="IPR003347">
    <property type="entry name" value="JmjC_dom"/>
</dbReference>
<dbReference type="SMART" id="SM00558">
    <property type="entry name" value="JmjC"/>
    <property type="match status" value="1"/>
</dbReference>
<name>A0A2G5CVZ3_AQUCA</name>
<comment type="similarity">
    <text evidence="2">Belongs to the JARID1 histone demethylase family.</text>
</comment>
<keyword evidence="4" id="KW-0539">Nucleus</keyword>
<dbReference type="InterPro" id="IPR045109">
    <property type="entry name" value="LSDs-like"/>
</dbReference>
<evidence type="ECO:0000259" key="5">
    <source>
        <dbReference type="PROSITE" id="PS51184"/>
    </source>
</evidence>
<dbReference type="GO" id="GO:0003712">
    <property type="term" value="F:transcription coregulator activity"/>
    <property type="evidence" value="ECO:0007669"/>
    <property type="project" value="TreeGrafter"/>
</dbReference>
<dbReference type="Gene3D" id="2.60.120.650">
    <property type="entry name" value="Cupin"/>
    <property type="match status" value="1"/>
</dbReference>
<dbReference type="AlphaFoldDB" id="A0A2G5CVZ3"/>
<dbReference type="PANTHER" id="PTHR12549:SF11">
    <property type="entry name" value="LYSINE-SPECIFIC DEMETHYLASE JMJ25"/>
    <property type="match status" value="1"/>
</dbReference>
<sequence length="486" mass="55500">MMEKEVEAKIQGIPLTDIKLHKPSCPIDERVYCNNCKTSIFDYHRNCSKCSYDLCITCCEEIRSPSVEEGQEKVTAAYSDKGRKCLHGGLPQKECMESPVELSFKTPVSPNIKWKMDRWGRISCPPKKVGGCGSGFLELKCMFPEKWVSEMKHKAEEIAARHTPLMDHGISTQCCTCLDSVGDLCSGNKKLLKAAYREDSNGNHLYCPSAKDIQRSDFNHFQKHWTNGEPVIVHNALEFTSGLSWEPIVMSRALHEKTNSRLFNQKKKLSKGSSHLDVTVVDCLTCCEMEFSIHQFFKGYSDGLGLAHNEFWPRMLKLKDWPPSNSFEERLPRHCGEFFSALPFQEYTNPKFGFLNLAVKLPQQTLKPDLGPKTYIAYGIAEELGRGDSVTKLHCDMSDSVYILMHTTEHHVDKEVLKKCLMSSQEKCQRRPVEICPGSKLQADQIAEGGALWDIFRRCDVVKLKKYLRKHCKEFRDIYSFPVEKD</sequence>
<proteinExistence type="inferred from homology"/>
<dbReference type="GO" id="GO:0006357">
    <property type="term" value="P:regulation of transcription by RNA polymerase II"/>
    <property type="evidence" value="ECO:0007669"/>
    <property type="project" value="TreeGrafter"/>
</dbReference>
<dbReference type="PROSITE" id="PS51184">
    <property type="entry name" value="JMJC"/>
    <property type="match status" value="1"/>
</dbReference>
<dbReference type="InParanoid" id="A0A2G5CVZ3"/>
<evidence type="ECO:0000313" key="7">
    <source>
        <dbReference type="Proteomes" id="UP000230069"/>
    </source>
</evidence>
<evidence type="ECO:0000256" key="2">
    <source>
        <dbReference type="ARBA" id="ARBA00006801"/>
    </source>
</evidence>
<evidence type="ECO:0000256" key="1">
    <source>
        <dbReference type="ARBA" id="ARBA00004123"/>
    </source>
</evidence>
<gene>
    <name evidence="6" type="ORF">AQUCO_03500064v1</name>
</gene>
<accession>A0A2G5CVZ3</accession>
<dbReference type="SUPFAM" id="SSF51197">
    <property type="entry name" value="Clavaminate synthase-like"/>
    <property type="match status" value="1"/>
</dbReference>
<feature type="domain" description="JmjC" evidence="5">
    <location>
        <begin position="350"/>
        <end position="486"/>
    </location>
</feature>
<reference evidence="6 7" key="1">
    <citation type="submission" date="2017-09" db="EMBL/GenBank/DDBJ databases">
        <title>WGS assembly of Aquilegia coerulea Goldsmith.</title>
        <authorList>
            <person name="Hodges S."/>
            <person name="Kramer E."/>
            <person name="Nordborg M."/>
            <person name="Tomkins J."/>
            <person name="Borevitz J."/>
            <person name="Derieg N."/>
            <person name="Yan J."/>
            <person name="Mihaltcheva S."/>
            <person name="Hayes R.D."/>
            <person name="Rokhsar D."/>
        </authorList>
    </citation>
    <scope>NUCLEOTIDE SEQUENCE [LARGE SCALE GENOMIC DNA]</scope>
    <source>
        <strain evidence="7">cv. Goldsmith</strain>
    </source>
</reference>
<comment type="subcellular location">
    <subcellularLocation>
        <location evidence="1">Nucleus</location>
    </subcellularLocation>
</comment>
<dbReference type="Proteomes" id="UP000230069">
    <property type="component" value="Unassembled WGS sequence"/>
</dbReference>